<dbReference type="AlphaFoldDB" id="A0A8J3A3T4"/>
<evidence type="ECO:0000313" key="2">
    <source>
        <dbReference type="EMBL" id="NHK29152.1"/>
    </source>
</evidence>
<organism evidence="1 3">
    <name type="scientific">Aquisalinus luteolus</name>
    <dbReference type="NCBI Taxonomy" id="1566827"/>
    <lineage>
        <taxon>Bacteria</taxon>
        <taxon>Pseudomonadati</taxon>
        <taxon>Pseudomonadota</taxon>
        <taxon>Alphaproteobacteria</taxon>
        <taxon>Parvularculales</taxon>
        <taxon>Parvularculaceae</taxon>
        <taxon>Aquisalinus</taxon>
    </lineage>
</organism>
<accession>A0A8J3A3T4</accession>
<name>A0A8J3A3T4_9PROT</name>
<reference evidence="2 4" key="2">
    <citation type="submission" date="2020-02" db="EMBL/GenBank/DDBJ databases">
        <title>Genome sequence of Parvularcula flava strain NH6-79.</title>
        <authorList>
            <person name="Abdul Karim M.H."/>
            <person name="Lam M.Q."/>
            <person name="Chen S.J."/>
            <person name="Yahya A."/>
            <person name="Shahir S."/>
            <person name="Shamsir M.S."/>
            <person name="Chong C.S."/>
        </authorList>
    </citation>
    <scope>NUCLEOTIDE SEQUENCE [LARGE SCALE GENOMIC DNA]</scope>
    <source>
        <strain evidence="2 4">NH6-79</strain>
    </source>
</reference>
<keyword evidence="4" id="KW-1185">Reference proteome</keyword>
<evidence type="ECO:0000313" key="4">
    <source>
        <dbReference type="Proteomes" id="UP000818603"/>
    </source>
</evidence>
<dbReference type="Proteomes" id="UP000818603">
    <property type="component" value="Unassembled WGS sequence"/>
</dbReference>
<dbReference type="EMBL" id="VCJR02000003">
    <property type="protein sequence ID" value="NHK29152.1"/>
    <property type="molecule type" value="Genomic_DNA"/>
</dbReference>
<sequence>MSEKQMNLSMWVAEEQTSLARFALMWQEENKKNPGQYPMDMPPGEWDEQFRAWAYGEAV</sequence>
<reference evidence="1" key="3">
    <citation type="submission" date="2020-09" db="EMBL/GenBank/DDBJ databases">
        <authorList>
            <person name="Sun Q."/>
            <person name="Zhou Y."/>
        </authorList>
    </citation>
    <scope>NUCLEOTIDE SEQUENCE</scope>
    <source>
        <strain evidence="1">CGMCC 1.14984</strain>
    </source>
</reference>
<dbReference type="RefSeq" id="WP_155141890.1">
    <property type="nucleotide sequence ID" value="NZ_BMGZ01000003.1"/>
</dbReference>
<dbReference type="EMBL" id="BMGZ01000003">
    <property type="protein sequence ID" value="GGI00146.1"/>
    <property type="molecule type" value="Genomic_DNA"/>
</dbReference>
<dbReference type="Proteomes" id="UP000621856">
    <property type="component" value="Unassembled WGS sequence"/>
</dbReference>
<evidence type="ECO:0000313" key="3">
    <source>
        <dbReference type="Proteomes" id="UP000621856"/>
    </source>
</evidence>
<evidence type="ECO:0000313" key="1">
    <source>
        <dbReference type="EMBL" id="GGI00146.1"/>
    </source>
</evidence>
<comment type="caution">
    <text evidence="1">The sequence shown here is derived from an EMBL/GenBank/DDBJ whole genome shotgun (WGS) entry which is preliminary data.</text>
</comment>
<gene>
    <name evidence="2" type="ORF">FF098_014625</name>
    <name evidence="1" type="ORF">GCM10011355_27750</name>
</gene>
<proteinExistence type="predicted"/>
<protein>
    <submittedName>
        <fullName evidence="1">Uncharacterized protein</fullName>
    </submittedName>
</protein>
<reference evidence="1" key="1">
    <citation type="journal article" date="2014" name="Int. J. Syst. Evol. Microbiol.">
        <title>Complete genome sequence of Corynebacterium casei LMG S-19264T (=DSM 44701T), isolated from a smear-ripened cheese.</title>
        <authorList>
            <consortium name="US DOE Joint Genome Institute (JGI-PGF)"/>
            <person name="Walter F."/>
            <person name="Albersmeier A."/>
            <person name="Kalinowski J."/>
            <person name="Ruckert C."/>
        </authorList>
    </citation>
    <scope>NUCLEOTIDE SEQUENCE</scope>
    <source>
        <strain evidence="1">CGMCC 1.14984</strain>
    </source>
</reference>